<dbReference type="InterPro" id="IPR023210">
    <property type="entry name" value="NADP_OxRdtase_dom"/>
</dbReference>
<dbReference type="EMBL" id="ABGD02000024">
    <property type="protein sequence ID" value="EDS10577.1"/>
    <property type="molecule type" value="Genomic_DNA"/>
</dbReference>
<dbReference type="eggNOG" id="COG0667">
    <property type="taxonomic scope" value="Bacteria"/>
</dbReference>
<reference evidence="2" key="1">
    <citation type="submission" date="2007-11" db="EMBL/GenBank/DDBJ databases">
        <authorList>
            <person name="Fulton L."/>
            <person name="Clifton S."/>
            <person name="Fulton B."/>
            <person name="Xu J."/>
            <person name="Minx P."/>
            <person name="Pepin K.H."/>
            <person name="Johnson M."/>
            <person name="Thiruvilangam P."/>
            <person name="Bhonagiri V."/>
            <person name="Nash W.E."/>
            <person name="Mardis E.R."/>
            <person name="Wilson R.K."/>
        </authorList>
    </citation>
    <scope>NUCLEOTIDE SEQUENCE [LARGE SCALE GENOMIC DNA]</scope>
    <source>
        <strain evidence="2">DSM 17241</strain>
    </source>
</reference>
<evidence type="ECO:0000313" key="2">
    <source>
        <dbReference type="EMBL" id="EDS10577.1"/>
    </source>
</evidence>
<organism evidence="2 3">
    <name type="scientific">Anaerotruncus colihominis DSM 17241</name>
    <dbReference type="NCBI Taxonomy" id="445972"/>
    <lineage>
        <taxon>Bacteria</taxon>
        <taxon>Bacillati</taxon>
        <taxon>Bacillota</taxon>
        <taxon>Clostridia</taxon>
        <taxon>Eubacteriales</taxon>
        <taxon>Oscillospiraceae</taxon>
        <taxon>Anaerotruncus</taxon>
    </lineage>
</organism>
<sequence length="79" mass="9037">MHDWTLDEQQSEAAIRRALDLGINFFDTANGYSARTSGEYLGGYSKRILPETRWCSSPKCILTKAAYRKRQFCRRSTAA</sequence>
<accession>B0PDM5</accession>
<dbReference type="Pfam" id="PF00248">
    <property type="entry name" value="Aldo_ket_red"/>
    <property type="match status" value="1"/>
</dbReference>
<dbReference type="AlphaFoldDB" id="B0PDM5"/>
<dbReference type="Gene3D" id="3.20.20.100">
    <property type="entry name" value="NADP-dependent oxidoreductase domain"/>
    <property type="match status" value="1"/>
</dbReference>
<evidence type="ECO:0000313" key="3">
    <source>
        <dbReference type="Proteomes" id="UP000003803"/>
    </source>
</evidence>
<name>B0PDM5_9FIRM</name>
<evidence type="ECO:0000259" key="1">
    <source>
        <dbReference type="Pfam" id="PF00248"/>
    </source>
</evidence>
<gene>
    <name evidence="2" type="ORF">ANACOL_03179</name>
</gene>
<dbReference type="HOGENOM" id="CLU_2598337_0_0_9"/>
<feature type="domain" description="NADP-dependent oxidoreductase" evidence="1">
    <location>
        <begin position="4"/>
        <end position="47"/>
    </location>
</feature>
<dbReference type="SUPFAM" id="SSF51430">
    <property type="entry name" value="NAD(P)-linked oxidoreductase"/>
    <property type="match status" value="1"/>
</dbReference>
<comment type="caution">
    <text evidence="2">The sequence shown here is derived from an EMBL/GenBank/DDBJ whole genome shotgun (WGS) entry which is preliminary data.</text>
</comment>
<proteinExistence type="predicted"/>
<keyword evidence="3" id="KW-1185">Reference proteome</keyword>
<reference evidence="2" key="2">
    <citation type="submission" date="2013-09" db="EMBL/GenBank/DDBJ databases">
        <title>Draft genome sequence of Anaerotruncus colihominis(DSM 17241).</title>
        <authorList>
            <person name="Sudarsanam P."/>
            <person name="Ley R."/>
            <person name="Guruge J."/>
            <person name="Turnbaugh P.J."/>
            <person name="Mahowald M."/>
            <person name="Liep D."/>
            <person name="Gordon J."/>
        </authorList>
    </citation>
    <scope>NUCLEOTIDE SEQUENCE</scope>
    <source>
        <strain evidence="2">DSM 17241</strain>
    </source>
</reference>
<protein>
    <recommendedName>
        <fullName evidence="1">NADP-dependent oxidoreductase domain-containing protein</fullName>
    </recommendedName>
</protein>
<dbReference type="Proteomes" id="UP000003803">
    <property type="component" value="Unassembled WGS sequence"/>
</dbReference>
<dbReference type="InterPro" id="IPR036812">
    <property type="entry name" value="NAD(P)_OxRdtase_dom_sf"/>
</dbReference>